<evidence type="ECO:0000259" key="3">
    <source>
        <dbReference type="PROSITE" id="PS51462"/>
    </source>
</evidence>
<dbReference type="PROSITE" id="PS51462">
    <property type="entry name" value="NUDIX"/>
    <property type="match status" value="1"/>
</dbReference>
<protein>
    <recommendedName>
        <fullName evidence="3">Nudix hydrolase domain-containing protein</fullName>
    </recommendedName>
</protein>
<dbReference type="PROSITE" id="PS00893">
    <property type="entry name" value="NUDIX_BOX"/>
    <property type="match status" value="1"/>
</dbReference>
<dbReference type="InterPro" id="IPR015797">
    <property type="entry name" value="NUDIX_hydrolase-like_dom_sf"/>
</dbReference>
<reference evidence="4" key="1">
    <citation type="submission" date="2023-01" db="EMBL/GenBank/DDBJ databases">
        <title>Metagenome sequencing of chrysophaentin producing Chrysophaeum taylorii.</title>
        <authorList>
            <person name="Davison J."/>
            <person name="Bewley C."/>
        </authorList>
    </citation>
    <scope>NUCLEOTIDE SEQUENCE</scope>
    <source>
        <strain evidence="4">NIES-1699</strain>
    </source>
</reference>
<dbReference type="Gene3D" id="3.90.79.10">
    <property type="entry name" value="Nucleoside Triphosphate Pyrophosphohydrolase"/>
    <property type="match status" value="1"/>
</dbReference>
<dbReference type="PANTHER" id="PTHR43736:SF1">
    <property type="entry name" value="DIHYDRONEOPTERIN TRIPHOSPHATE DIPHOSPHATASE"/>
    <property type="match status" value="1"/>
</dbReference>
<evidence type="ECO:0000313" key="4">
    <source>
        <dbReference type="EMBL" id="KAJ8612834.1"/>
    </source>
</evidence>
<dbReference type="Proteomes" id="UP001230188">
    <property type="component" value="Unassembled WGS sequence"/>
</dbReference>
<dbReference type="CDD" id="cd18873">
    <property type="entry name" value="NUDIX_NadM_like"/>
    <property type="match status" value="1"/>
</dbReference>
<keyword evidence="5" id="KW-1185">Reference proteome</keyword>
<feature type="domain" description="Nudix hydrolase" evidence="3">
    <location>
        <begin position="63"/>
        <end position="193"/>
    </location>
</feature>
<dbReference type="InterPro" id="IPR020084">
    <property type="entry name" value="NUDIX_hydrolase_CS"/>
</dbReference>
<dbReference type="Pfam" id="PF00293">
    <property type="entry name" value="NUDIX"/>
    <property type="match status" value="1"/>
</dbReference>
<name>A0AAD7UMI4_9STRA</name>
<dbReference type="AlphaFoldDB" id="A0AAD7UMI4"/>
<evidence type="ECO:0000313" key="5">
    <source>
        <dbReference type="Proteomes" id="UP001230188"/>
    </source>
</evidence>
<keyword evidence="1" id="KW-0378">Hydrolase</keyword>
<dbReference type="InterPro" id="IPR000086">
    <property type="entry name" value="NUDIX_hydrolase_dom"/>
</dbReference>
<proteinExistence type="predicted"/>
<comment type="caution">
    <text evidence="4">The sequence shown here is derived from an EMBL/GenBank/DDBJ whole genome shotgun (WGS) entry which is preliminary data.</text>
</comment>
<organism evidence="4 5">
    <name type="scientific">Chrysophaeum taylorii</name>
    <dbReference type="NCBI Taxonomy" id="2483200"/>
    <lineage>
        <taxon>Eukaryota</taxon>
        <taxon>Sar</taxon>
        <taxon>Stramenopiles</taxon>
        <taxon>Ochrophyta</taxon>
        <taxon>Pelagophyceae</taxon>
        <taxon>Pelagomonadales</taxon>
        <taxon>Pelagomonadaceae</taxon>
        <taxon>Chrysophaeum</taxon>
    </lineage>
</organism>
<dbReference type="PANTHER" id="PTHR43736">
    <property type="entry name" value="ADP-RIBOSE PYROPHOSPHATASE"/>
    <property type="match status" value="1"/>
</dbReference>
<accession>A0AAD7UMI4</accession>
<dbReference type="EMBL" id="JAQMWT010000040">
    <property type="protein sequence ID" value="KAJ8612834.1"/>
    <property type="molecule type" value="Genomic_DNA"/>
</dbReference>
<sequence>MENEKCRRRSPLRVREGIAWTLAICVAAYALTRPRCPYVWNGGNPNGTPRGSCWVGALDGYAMCTPSLAIDLVIESGEDGVILVLRRDSGLYATMGGYVEVGESPRDAVRRELGEETGLDLVGEPTLLGVYGDPRRDRRRHTVSITYIARTRGHPRAGSDVKSVEVVPFDELPRISLAFDHRTIIDDYIVWRQAAPREPVVVVRQRPTGGKSNKVDDIQRDTCQINN</sequence>
<feature type="region of interest" description="Disordered" evidence="2">
    <location>
        <begin position="207"/>
        <end position="227"/>
    </location>
</feature>
<evidence type="ECO:0000256" key="1">
    <source>
        <dbReference type="ARBA" id="ARBA00022801"/>
    </source>
</evidence>
<dbReference type="GO" id="GO:0016787">
    <property type="term" value="F:hydrolase activity"/>
    <property type="evidence" value="ECO:0007669"/>
    <property type="project" value="UniProtKB-KW"/>
</dbReference>
<evidence type="ECO:0000256" key="2">
    <source>
        <dbReference type="SAM" id="MobiDB-lite"/>
    </source>
</evidence>
<gene>
    <name evidence="4" type="ORF">CTAYLR_002069</name>
</gene>
<dbReference type="SUPFAM" id="SSF55811">
    <property type="entry name" value="Nudix"/>
    <property type="match status" value="1"/>
</dbReference>